<dbReference type="PANTHER" id="PTHR30558">
    <property type="entry name" value="EXBD MEMBRANE COMPONENT OF PMF-DRIVEN MACROMOLECULE IMPORT SYSTEM"/>
    <property type="match status" value="1"/>
</dbReference>
<dbReference type="Proteomes" id="UP000885826">
    <property type="component" value="Unassembled WGS sequence"/>
</dbReference>
<evidence type="ECO:0000256" key="4">
    <source>
        <dbReference type="ARBA" id="ARBA00022692"/>
    </source>
</evidence>
<keyword evidence="3" id="KW-1003">Cell membrane</keyword>
<evidence type="ECO:0000256" key="5">
    <source>
        <dbReference type="ARBA" id="ARBA00022989"/>
    </source>
</evidence>
<dbReference type="GO" id="GO:0022857">
    <property type="term" value="F:transmembrane transporter activity"/>
    <property type="evidence" value="ECO:0007669"/>
    <property type="project" value="InterPro"/>
</dbReference>
<evidence type="ECO:0000256" key="2">
    <source>
        <dbReference type="ARBA" id="ARBA00005811"/>
    </source>
</evidence>
<proteinExistence type="inferred from homology"/>
<keyword evidence="4 7" id="KW-0812">Transmembrane</keyword>
<comment type="similarity">
    <text evidence="2 7">Belongs to the ExbD/TolR family.</text>
</comment>
<evidence type="ECO:0000313" key="9">
    <source>
        <dbReference type="Proteomes" id="UP000885826"/>
    </source>
</evidence>
<comment type="caution">
    <text evidence="8">The sequence shown here is derived from an EMBL/GenBank/DDBJ whole genome shotgun (WGS) entry which is preliminary data.</text>
</comment>
<name>A0A9C9JZT0_UNCW3</name>
<dbReference type="Gene3D" id="3.30.420.270">
    <property type="match status" value="1"/>
</dbReference>
<evidence type="ECO:0000256" key="1">
    <source>
        <dbReference type="ARBA" id="ARBA00004162"/>
    </source>
</evidence>
<dbReference type="InterPro" id="IPR003400">
    <property type="entry name" value="ExbD"/>
</dbReference>
<gene>
    <name evidence="8" type="ORF">ENI34_03645</name>
</gene>
<accession>A0A9C9JZT0</accession>
<keyword evidence="7" id="KW-0653">Protein transport</keyword>
<comment type="subcellular location">
    <subcellularLocation>
        <location evidence="1">Cell membrane</location>
        <topology evidence="1">Single-pass membrane protein</topology>
    </subcellularLocation>
    <subcellularLocation>
        <location evidence="7">Cell membrane</location>
        <topology evidence="7">Single-pass type II membrane protein</topology>
    </subcellularLocation>
</comment>
<dbReference type="EMBL" id="DRIG01000039">
    <property type="protein sequence ID" value="HEC78220.1"/>
    <property type="molecule type" value="Genomic_DNA"/>
</dbReference>
<evidence type="ECO:0000256" key="7">
    <source>
        <dbReference type="RuleBase" id="RU003879"/>
    </source>
</evidence>
<evidence type="ECO:0000256" key="6">
    <source>
        <dbReference type="ARBA" id="ARBA00023136"/>
    </source>
</evidence>
<dbReference type="GO" id="GO:0015031">
    <property type="term" value="P:protein transport"/>
    <property type="evidence" value="ECO:0007669"/>
    <property type="project" value="UniProtKB-KW"/>
</dbReference>
<dbReference type="PANTHER" id="PTHR30558:SF3">
    <property type="entry name" value="BIOPOLYMER TRANSPORT PROTEIN EXBD-RELATED"/>
    <property type="match status" value="1"/>
</dbReference>
<reference evidence="8" key="1">
    <citation type="journal article" date="2020" name="mSystems">
        <title>Genome- and Community-Level Interaction Insights into Carbon Utilization and Element Cycling Functions of Hydrothermarchaeota in Hydrothermal Sediment.</title>
        <authorList>
            <person name="Zhou Z."/>
            <person name="Liu Y."/>
            <person name="Xu W."/>
            <person name="Pan J."/>
            <person name="Luo Z.H."/>
            <person name="Li M."/>
        </authorList>
    </citation>
    <scope>NUCLEOTIDE SEQUENCE</scope>
    <source>
        <strain evidence="8">HyVt-388</strain>
    </source>
</reference>
<keyword evidence="5" id="KW-1133">Transmembrane helix</keyword>
<evidence type="ECO:0000313" key="8">
    <source>
        <dbReference type="EMBL" id="HEC78220.1"/>
    </source>
</evidence>
<dbReference type="Pfam" id="PF02472">
    <property type="entry name" value="ExbD"/>
    <property type="match status" value="1"/>
</dbReference>
<organism evidence="8 9">
    <name type="scientific">candidate division WOR-3 bacterium</name>
    <dbReference type="NCBI Taxonomy" id="2052148"/>
    <lineage>
        <taxon>Bacteria</taxon>
        <taxon>Bacteria division WOR-3</taxon>
    </lineage>
</organism>
<keyword evidence="6" id="KW-0472">Membrane</keyword>
<evidence type="ECO:0000256" key="3">
    <source>
        <dbReference type="ARBA" id="ARBA00022475"/>
    </source>
</evidence>
<dbReference type="AlphaFoldDB" id="A0A9C9JZT0"/>
<protein>
    <submittedName>
        <fullName evidence="8">Biopolymer transporter ExbD</fullName>
    </submittedName>
</protein>
<sequence length="139" mass="15995">MMRKSIIRRFTQRPDIPTASTADIAFLLILFFMVTTVFRATTLHLKISLPRARSTERILMRRNVSYIWVDADSKIYIDDNIVGENMISGIMANKIWENPELITILNVDEAVPYGTVDVILDQLKEAKAFKITFATERQT</sequence>
<keyword evidence="7" id="KW-0813">Transport</keyword>
<dbReference type="GO" id="GO:0005886">
    <property type="term" value="C:plasma membrane"/>
    <property type="evidence" value="ECO:0007669"/>
    <property type="project" value="UniProtKB-SubCell"/>
</dbReference>